<dbReference type="InterPro" id="IPR016039">
    <property type="entry name" value="Thiolase-like"/>
</dbReference>
<evidence type="ECO:0000313" key="4">
    <source>
        <dbReference type="Proteomes" id="UP000436468"/>
    </source>
</evidence>
<feature type="domain" description="Thiolase C-terminal" evidence="2">
    <location>
        <begin position="241"/>
        <end position="369"/>
    </location>
</feature>
<organism evidence="3 4">
    <name type="scientific">Bradyrhizobium pachyrhizi</name>
    <dbReference type="NCBI Taxonomy" id="280333"/>
    <lineage>
        <taxon>Bacteria</taxon>
        <taxon>Pseudomonadati</taxon>
        <taxon>Pseudomonadota</taxon>
        <taxon>Alphaproteobacteria</taxon>
        <taxon>Hyphomicrobiales</taxon>
        <taxon>Nitrobacteraceae</taxon>
        <taxon>Bradyrhizobium</taxon>
    </lineage>
</organism>
<dbReference type="InterPro" id="IPR020616">
    <property type="entry name" value="Thiolase_N"/>
</dbReference>
<gene>
    <name evidence="3" type="ORF">GPL21_00415</name>
</gene>
<evidence type="ECO:0000313" key="3">
    <source>
        <dbReference type="EMBL" id="MVT63577.1"/>
    </source>
</evidence>
<dbReference type="PANTHER" id="PTHR42870:SF1">
    <property type="entry name" value="NON-SPECIFIC LIPID-TRANSFER PROTEIN-LIKE 2"/>
    <property type="match status" value="1"/>
</dbReference>
<evidence type="ECO:0000259" key="1">
    <source>
        <dbReference type="Pfam" id="PF00108"/>
    </source>
</evidence>
<proteinExistence type="predicted"/>
<dbReference type="EMBL" id="WQNF01000001">
    <property type="protein sequence ID" value="MVT63577.1"/>
    <property type="molecule type" value="Genomic_DNA"/>
</dbReference>
<accession>A0A844SD48</accession>
<dbReference type="SUPFAM" id="SSF53901">
    <property type="entry name" value="Thiolase-like"/>
    <property type="match status" value="2"/>
</dbReference>
<dbReference type="Pfam" id="PF00108">
    <property type="entry name" value="Thiolase_N"/>
    <property type="match status" value="1"/>
</dbReference>
<dbReference type="CDD" id="cd00829">
    <property type="entry name" value="SCP-x_thiolase"/>
    <property type="match status" value="1"/>
</dbReference>
<dbReference type="RefSeq" id="WP_157340383.1">
    <property type="nucleotide sequence ID" value="NZ_CP176492.1"/>
</dbReference>
<dbReference type="GO" id="GO:0003988">
    <property type="term" value="F:acetyl-CoA C-acyltransferase activity"/>
    <property type="evidence" value="ECO:0007669"/>
    <property type="project" value="UniProtKB-ARBA"/>
</dbReference>
<dbReference type="Proteomes" id="UP000436468">
    <property type="component" value="Unassembled WGS sequence"/>
</dbReference>
<protein>
    <submittedName>
        <fullName evidence="3">Thiolase family protein</fullName>
    </submittedName>
</protein>
<dbReference type="PIRSF" id="PIRSF000429">
    <property type="entry name" value="Ac-CoA_Ac_transf"/>
    <property type="match status" value="1"/>
</dbReference>
<dbReference type="InterPro" id="IPR055140">
    <property type="entry name" value="Thiolase_C_2"/>
</dbReference>
<sequence>MRDVAIVGYSETKIEVRTGRTSYELAGDALDEILVRTNVDKSEIDGLSVSETMSESANPFWAQYMADVLGISPSWLELMGLGGVSSIGGVARAAMAIRSGMCSIALVLAADAQSSGATPEQGAQRHEFQYPTGLRGPVGAFGMIMRRYDHLYGLNRDALAKLAVTQRQHAILNDNACPRLRKPMTEHDYLNSKLVSDPLRVLDSVMVCDGANAVLVMSAVEATRRGLKAVYPTGYAERTHYKVTEPMTEIIDSGFLEAGPRALKQAGLKASEIQSFHPYDDFIIAIMLQLEQIGFCQQGAGADFVLSRDMTFQGDLPLNTGGGQISAGQPGLAGGGLNLVEAVRQMFGDGGPRQIKRTQNAMVTGIGGIPYARNWCTSGVMILEQ</sequence>
<dbReference type="Gene3D" id="3.40.47.10">
    <property type="match status" value="1"/>
</dbReference>
<reference evidence="3 4" key="1">
    <citation type="submission" date="2019-12" db="EMBL/GenBank/DDBJ databases">
        <title>Draft genome sequences Bradyrhizobium cajani AMBPC1010, Bradyrhizobium pachyrhizi AMBPC1040 and Bradyrhizobium yuanmingense ALSPC3051, three plant growth promoting strains isolated from nodules of Cajanus cajan L. in Dominican Republic.</title>
        <authorList>
            <person name="Flores-Felix J.D."/>
            <person name="Araujo J."/>
            <person name="Diaz-Alcantara C."/>
            <person name="Gonzalez-Andres F."/>
            <person name="Velazquez E."/>
        </authorList>
    </citation>
    <scope>NUCLEOTIDE SEQUENCE [LARGE SCALE GENOMIC DNA]</scope>
    <source>
        <strain evidence="3 4">1040</strain>
    </source>
</reference>
<dbReference type="Pfam" id="PF22691">
    <property type="entry name" value="Thiolase_C_1"/>
    <property type="match status" value="1"/>
</dbReference>
<comment type="caution">
    <text evidence="3">The sequence shown here is derived from an EMBL/GenBank/DDBJ whole genome shotgun (WGS) entry which is preliminary data.</text>
</comment>
<evidence type="ECO:0000259" key="2">
    <source>
        <dbReference type="Pfam" id="PF22691"/>
    </source>
</evidence>
<feature type="domain" description="Thiolase N-terminal" evidence="1">
    <location>
        <begin position="4"/>
        <end position="218"/>
    </location>
</feature>
<keyword evidence="4" id="KW-1185">Reference proteome</keyword>
<dbReference type="AlphaFoldDB" id="A0A844SD48"/>
<dbReference type="PANTHER" id="PTHR42870">
    <property type="entry name" value="ACETYL-COA C-ACETYLTRANSFERASE"/>
    <property type="match status" value="1"/>
</dbReference>
<name>A0A844SD48_9BRAD</name>
<dbReference type="InterPro" id="IPR002155">
    <property type="entry name" value="Thiolase"/>
</dbReference>